<organism evidence="1 2">
    <name type="scientific">Rhizobium grahamii CCGE 502</name>
    <dbReference type="NCBI Taxonomy" id="990285"/>
    <lineage>
        <taxon>Bacteria</taxon>
        <taxon>Pseudomonadati</taxon>
        <taxon>Pseudomonadota</taxon>
        <taxon>Alphaproteobacteria</taxon>
        <taxon>Hyphomicrobiales</taxon>
        <taxon>Rhizobiaceae</taxon>
        <taxon>Rhizobium/Agrobacterium group</taxon>
        <taxon>Rhizobium</taxon>
    </lineage>
</organism>
<dbReference type="HOGENOM" id="CLU_2938536_0_0_5"/>
<evidence type="ECO:0000313" key="2">
    <source>
        <dbReference type="Proteomes" id="UP000014411"/>
    </source>
</evidence>
<gene>
    <name evidence="1" type="ORF">RGCCGE502_10060</name>
</gene>
<keyword evidence="2" id="KW-1185">Reference proteome</keyword>
<protein>
    <submittedName>
        <fullName evidence="1">Uncharacterized protein</fullName>
    </submittedName>
</protein>
<dbReference type="Proteomes" id="UP000014411">
    <property type="component" value="Unassembled WGS sequence"/>
</dbReference>
<accession>S3IIS7</accession>
<comment type="caution">
    <text evidence="1">The sequence shown here is derived from an EMBL/GenBank/DDBJ whole genome shotgun (WGS) entry which is preliminary data.</text>
</comment>
<proteinExistence type="predicted"/>
<name>S3IIS7_9HYPH</name>
<reference evidence="1 2" key="1">
    <citation type="journal article" date="2012" name="J. Bacteriol.">
        <title>Genome sequence of Rhizobium grahamii CCGE502, a broad-host-range symbiont with low nodulation competitiveness in Phaseolus vulgaris.</title>
        <authorList>
            <person name="Althabegoiti M.J."/>
            <person name="Lozano L."/>
            <person name="Torres-Tejerizo G."/>
            <person name="Ormeno-Orrillo E."/>
            <person name="Rogel M.A."/>
            <person name="Gonzalez V."/>
            <person name="Martinez-Romero E."/>
        </authorList>
    </citation>
    <scope>NUCLEOTIDE SEQUENCE [LARGE SCALE GENOMIC DNA]</scope>
    <source>
        <strain evidence="1 2">CCGE 502</strain>
    </source>
</reference>
<dbReference type="AlphaFoldDB" id="S3IIS7"/>
<sequence>MRRAMLIRFSTTASSDSATAFFGDCFRSGAHAPLYRGGKKLLEINGDAAVAARICGGSVE</sequence>
<dbReference type="EMBL" id="AEYE02000011">
    <property type="protein sequence ID" value="EPE98763.1"/>
    <property type="molecule type" value="Genomic_DNA"/>
</dbReference>
<evidence type="ECO:0000313" key="1">
    <source>
        <dbReference type="EMBL" id="EPE98763.1"/>
    </source>
</evidence>